<accession>A0ABN5TUP3</accession>
<reference evidence="4" key="1">
    <citation type="submission" date="2017-03" db="EMBL/GenBank/DDBJ databases">
        <title>Full genome sequence of a non-lethal Shewanella isolate that potentiates virulence of Vibio parahaemolyticus causing acute hepatopancreatic necrosis disease (AHPND) in shrimp.</title>
        <authorList>
            <person name="Prachumwat A."/>
            <person name="Sritunyalucksana K."/>
        </authorList>
    </citation>
    <scope>NUCLEOTIDE SEQUENCE [LARGE SCALE GENOMIC DNA]</scope>
    <source>
        <strain evidence="4">TH2012</strain>
    </source>
</reference>
<dbReference type="RefSeq" id="WP_237158822.1">
    <property type="nucleotide sequence ID" value="NZ_CP020373.1"/>
</dbReference>
<keyword evidence="1" id="KW-0732">Signal</keyword>
<dbReference type="InterPro" id="IPR049712">
    <property type="entry name" value="Poly_export"/>
</dbReference>
<sequence length="457" mass="48828">MKAATQQVKTAIKGHAPMAAKPGRCFLWANLCALRLSLCTLRLTLSTLRLSLCSLLAASCLLTACTTPSLSHRGCNPNECHFYGPATPYVRTVAATPGGLDHTNSVTHPSAEQLDGTTASSAATAEAGQQDLTAGLSNPRFSVGDRLSVMVLNGPEFSDEVEINADGFVYLNFLPPISAAGRHLQQLERAIHHAIVDEQLMLPTAVRVSVRPVSWAPIEVLVSGAVFEPGQHLINQRPERMDPGESQSGDLGEKRTIAAALRASGGIRPDANPSRILLTRGNAQVELDLSGTLSGERVPEWLLQAGDRIHVPSSKQFDETLVRPSQITVPGIRVFISNLTQPASSNSQSAVDREATRFPYGTRLLAGAIAANCVGGAQTSNASRQVLLVTQNPLTDQTEVVERSLDGLLKEAWRPEMNPVLLPGDGIACYDSSVTNMRELARTFSDLLLPLTLAGLL</sequence>
<dbReference type="InterPro" id="IPR003715">
    <property type="entry name" value="Poly_export_N"/>
</dbReference>
<dbReference type="PANTHER" id="PTHR33619">
    <property type="entry name" value="POLYSACCHARIDE EXPORT PROTEIN GFCE-RELATED"/>
    <property type="match status" value="1"/>
</dbReference>
<organism evidence="3 4">
    <name type="scientific">Shewanella khirikhana</name>
    <dbReference type="NCBI Taxonomy" id="1965282"/>
    <lineage>
        <taxon>Bacteria</taxon>
        <taxon>Pseudomonadati</taxon>
        <taxon>Pseudomonadota</taxon>
        <taxon>Gammaproteobacteria</taxon>
        <taxon>Alteromonadales</taxon>
        <taxon>Shewanellaceae</taxon>
        <taxon>Shewanella</taxon>
    </lineage>
</organism>
<evidence type="ECO:0000259" key="2">
    <source>
        <dbReference type="Pfam" id="PF02563"/>
    </source>
</evidence>
<proteinExistence type="predicted"/>
<feature type="domain" description="Polysaccharide export protein N-terminal" evidence="2">
    <location>
        <begin position="139"/>
        <end position="210"/>
    </location>
</feature>
<evidence type="ECO:0000313" key="3">
    <source>
        <dbReference type="EMBL" id="AZQ11079.1"/>
    </source>
</evidence>
<evidence type="ECO:0000313" key="4">
    <source>
        <dbReference type="Proteomes" id="UP000278437"/>
    </source>
</evidence>
<dbReference type="Gene3D" id="3.10.560.10">
    <property type="entry name" value="Outer membrane lipoprotein wza domain like"/>
    <property type="match status" value="1"/>
</dbReference>
<dbReference type="Pfam" id="PF02563">
    <property type="entry name" value="Poly_export"/>
    <property type="match status" value="1"/>
</dbReference>
<keyword evidence="4" id="KW-1185">Reference proteome</keyword>
<dbReference type="PANTHER" id="PTHR33619:SF3">
    <property type="entry name" value="POLYSACCHARIDE EXPORT PROTEIN GFCE-RELATED"/>
    <property type="match status" value="1"/>
</dbReference>
<protein>
    <submittedName>
        <fullName evidence="3">Polysaccharide biosynthesis/export protein</fullName>
    </submittedName>
</protein>
<evidence type="ECO:0000256" key="1">
    <source>
        <dbReference type="ARBA" id="ARBA00022729"/>
    </source>
</evidence>
<dbReference type="Proteomes" id="UP000278437">
    <property type="component" value="Chromosome"/>
</dbReference>
<gene>
    <name evidence="3" type="ORF">STH12_01991</name>
</gene>
<name>A0ABN5TUP3_9GAMM</name>
<dbReference type="EMBL" id="CP020373">
    <property type="protein sequence ID" value="AZQ11079.1"/>
    <property type="molecule type" value="Genomic_DNA"/>
</dbReference>